<reference evidence="3" key="1">
    <citation type="journal article" date="2015" name="Nature">
        <title>Complex archaea that bridge the gap between prokaryotes and eukaryotes.</title>
        <authorList>
            <person name="Spang A."/>
            <person name="Saw J.H."/>
            <person name="Jorgensen S.L."/>
            <person name="Zaremba-Niedzwiedzka K."/>
            <person name="Martijn J."/>
            <person name="Lind A.E."/>
            <person name="van Eijk R."/>
            <person name="Schleper C."/>
            <person name="Guy L."/>
            <person name="Ettema T.J."/>
        </authorList>
    </citation>
    <scope>NUCLEOTIDE SEQUENCE</scope>
</reference>
<dbReference type="EMBL" id="LAZR01034382">
    <property type="protein sequence ID" value="KKL45450.1"/>
    <property type="molecule type" value="Genomic_DNA"/>
</dbReference>
<dbReference type="PANTHER" id="PTHR30466:SF1">
    <property type="entry name" value="FMN REDUCTASE (NADH) RUTF"/>
    <property type="match status" value="1"/>
</dbReference>
<dbReference type="SMART" id="SM00903">
    <property type="entry name" value="Flavin_Reduct"/>
    <property type="match status" value="1"/>
</dbReference>
<keyword evidence="1" id="KW-0560">Oxidoreductase</keyword>
<dbReference type="InterPro" id="IPR050268">
    <property type="entry name" value="NADH-dep_flavin_reductase"/>
</dbReference>
<accession>A0A0F9EKN7</accession>
<dbReference type="InterPro" id="IPR002563">
    <property type="entry name" value="Flavin_Rdtase-like_dom"/>
</dbReference>
<gene>
    <name evidence="3" type="ORF">LCGC14_2355580</name>
</gene>
<evidence type="ECO:0000256" key="1">
    <source>
        <dbReference type="ARBA" id="ARBA00023002"/>
    </source>
</evidence>
<evidence type="ECO:0000313" key="3">
    <source>
        <dbReference type="EMBL" id="KKL45450.1"/>
    </source>
</evidence>
<dbReference type="PANTHER" id="PTHR30466">
    <property type="entry name" value="FLAVIN REDUCTASE"/>
    <property type="match status" value="1"/>
</dbReference>
<dbReference type="SUPFAM" id="SSF50475">
    <property type="entry name" value="FMN-binding split barrel"/>
    <property type="match status" value="1"/>
</dbReference>
<dbReference type="GO" id="GO:0042602">
    <property type="term" value="F:riboflavin reductase (NADPH) activity"/>
    <property type="evidence" value="ECO:0007669"/>
    <property type="project" value="TreeGrafter"/>
</dbReference>
<feature type="domain" description="Flavin reductase like" evidence="2">
    <location>
        <begin position="12"/>
        <end position="158"/>
    </location>
</feature>
<dbReference type="InterPro" id="IPR012349">
    <property type="entry name" value="Split_barrel_FMN-bd"/>
</dbReference>
<dbReference type="GO" id="GO:0010181">
    <property type="term" value="F:FMN binding"/>
    <property type="evidence" value="ECO:0007669"/>
    <property type="project" value="InterPro"/>
</dbReference>
<organism evidence="3">
    <name type="scientific">marine sediment metagenome</name>
    <dbReference type="NCBI Taxonomy" id="412755"/>
    <lineage>
        <taxon>unclassified sequences</taxon>
        <taxon>metagenomes</taxon>
        <taxon>ecological metagenomes</taxon>
    </lineage>
</organism>
<evidence type="ECO:0000259" key="2">
    <source>
        <dbReference type="SMART" id="SM00903"/>
    </source>
</evidence>
<name>A0A0F9EKN7_9ZZZZ</name>
<sequence>MTPDKDEFRQVMGRFATGVTIVTSRLGEELHGMTANAVTSVSLEPPLVLICVDKSADSHDIIDGSGIFALSILSLEQEGLADDFAVKEGAAAHRLDGVPHHTRTSGAPIIEGSLAYLDCRVVERFPGGDHTVFIGEVVDAGRLNDQGPLIFYQGSYGGLA</sequence>
<comment type="caution">
    <text evidence="3">The sequence shown here is derived from an EMBL/GenBank/DDBJ whole genome shotgun (WGS) entry which is preliminary data.</text>
</comment>
<dbReference type="AlphaFoldDB" id="A0A0F9EKN7"/>
<dbReference type="Pfam" id="PF01613">
    <property type="entry name" value="Flavin_Reduct"/>
    <property type="match status" value="1"/>
</dbReference>
<dbReference type="Gene3D" id="2.30.110.10">
    <property type="entry name" value="Electron Transport, Fmn-binding Protein, Chain A"/>
    <property type="match status" value="1"/>
</dbReference>
<protein>
    <recommendedName>
        <fullName evidence="2">Flavin reductase like domain-containing protein</fullName>
    </recommendedName>
</protein>
<proteinExistence type="predicted"/>